<name>A0A222FDZ7_9GAMM</name>
<dbReference type="AlphaFoldDB" id="A0A222FDZ7"/>
<evidence type="ECO:0000313" key="3">
    <source>
        <dbReference type="Proteomes" id="UP000202440"/>
    </source>
</evidence>
<dbReference type="InterPro" id="IPR016870">
    <property type="entry name" value="UCP028137"/>
</dbReference>
<dbReference type="PIRSF" id="PIRSF028137">
    <property type="entry name" value="UCP028137"/>
    <property type="match status" value="1"/>
</dbReference>
<feature type="transmembrane region" description="Helical" evidence="1">
    <location>
        <begin position="155"/>
        <end position="175"/>
    </location>
</feature>
<reference evidence="2 3" key="1">
    <citation type="submission" date="2017-07" db="EMBL/GenBank/DDBJ databases">
        <title>Annotated genome sequence of Bacterioplanes sanyensis isolated from Red Sea.</title>
        <authorList>
            <person name="Rehman Z.U."/>
        </authorList>
    </citation>
    <scope>NUCLEOTIDE SEQUENCE [LARGE SCALE GENOMIC DNA]</scope>
    <source>
        <strain evidence="2 3">NV9</strain>
    </source>
</reference>
<keyword evidence="1" id="KW-1133">Transmembrane helix</keyword>
<gene>
    <name evidence="2" type="ORF">CHH28_00840</name>
</gene>
<organism evidence="2 3">
    <name type="scientific">Bacterioplanes sanyensis</name>
    <dbReference type="NCBI Taxonomy" id="1249553"/>
    <lineage>
        <taxon>Bacteria</taxon>
        <taxon>Pseudomonadati</taxon>
        <taxon>Pseudomonadota</taxon>
        <taxon>Gammaproteobacteria</taxon>
        <taxon>Oceanospirillales</taxon>
        <taxon>Oceanospirillaceae</taxon>
        <taxon>Bacterioplanes</taxon>
    </lineage>
</organism>
<dbReference type="OrthoDB" id="188353at2"/>
<accession>A0A222FDZ7</accession>
<keyword evidence="1" id="KW-0812">Transmembrane</keyword>
<evidence type="ECO:0000313" key="2">
    <source>
        <dbReference type="EMBL" id="ASP37315.1"/>
    </source>
</evidence>
<proteinExistence type="predicted"/>
<dbReference type="RefSeq" id="WP_094058533.1">
    <property type="nucleotide sequence ID" value="NZ_CP022530.1"/>
</dbReference>
<dbReference type="Proteomes" id="UP000202440">
    <property type="component" value="Chromosome"/>
</dbReference>
<feature type="transmembrane region" description="Helical" evidence="1">
    <location>
        <begin position="64"/>
        <end position="84"/>
    </location>
</feature>
<feature type="transmembrane region" description="Helical" evidence="1">
    <location>
        <begin position="36"/>
        <end position="57"/>
    </location>
</feature>
<feature type="transmembrane region" description="Helical" evidence="1">
    <location>
        <begin position="90"/>
        <end position="110"/>
    </location>
</feature>
<sequence length="232" mass="25343">MSSSDSRKPNHGLWPNLLFNIVIPTLILTKGSGDDWLGPTLGVIVALSFPICFGLWDLKKAGKVNAFSVLGIVSVMLTGGISLLKLPPEYIAIKEAAIPGLIGIAVLLSVNTRFSLIRLIILNDEVLDVERLLNLVRERGEQATFDYHLSIANKIVAASFFLSAVLNYGLARYLITSPAGTPEYNEQLGTMTAMSYPVIVLPSMIVLGGAIWYLFRHIKKATGQSLEDFVRQ</sequence>
<dbReference type="EMBL" id="CP022530">
    <property type="protein sequence ID" value="ASP37315.1"/>
    <property type="molecule type" value="Genomic_DNA"/>
</dbReference>
<evidence type="ECO:0000256" key="1">
    <source>
        <dbReference type="SAM" id="Phobius"/>
    </source>
</evidence>
<keyword evidence="3" id="KW-1185">Reference proteome</keyword>
<feature type="transmembrane region" description="Helical" evidence="1">
    <location>
        <begin position="195"/>
        <end position="215"/>
    </location>
</feature>
<keyword evidence="1" id="KW-0472">Membrane</keyword>
<dbReference type="KEGG" id="bsan:CHH28_00840"/>
<protein>
    <submittedName>
        <fullName evidence="2">MFS transporter</fullName>
    </submittedName>
</protein>
<dbReference type="NCBIfam" id="NF041646">
    <property type="entry name" value="VC0807_fam"/>
    <property type="match status" value="1"/>
</dbReference>